<feature type="signal peptide" evidence="1">
    <location>
        <begin position="1"/>
        <end position="26"/>
    </location>
</feature>
<accession>A0A6L7GNG0</accession>
<keyword evidence="3" id="KW-1185">Reference proteome</keyword>
<dbReference type="SUPFAM" id="SSF53850">
    <property type="entry name" value="Periplasmic binding protein-like II"/>
    <property type="match status" value="1"/>
</dbReference>
<dbReference type="InterPro" id="IPR050490">
    <property type="entry name" value="Bact_solute-bd_prot1"/>
</dbReference>
<dbReference type="PANTHER" id="PTHR43649:SF32">
    <property type="entry name" value="SUGAR BINDING SECRETED PROTEIN"/>
    <property type="match status" value="1"/>
</dbReference>
<organism evidence="2 3">
    <name type="scientific">Gordonia mangrovi</name>
    <dbReference type="NCBI Taxonomy" id="2665643"/>
    <lineage>
        <taxon>Bacteria</taxon>
        <taxon>Bacillati</taxon>
        <taxon>Actinomycetota</taxon>
        <taxon>Actinomycetes</taxon>
        <taxon>Mycobacteriales</taxon>
        <taxon>Gordoniaceae</taxon>
        <taxon>Gordonia</taxon>
    </lineage>
</organism>
<dbReference type="PANTHER" id="PTHR43649">
    <property type="entry name" value="ARABINOSE-BINDING PROTEIN-RELATED"/>
    <property type="match status" value="1"/>
</dbReference>
<dbReference type="Pfam" id="PF13416">
    <property type="entry name" value="SBP_bac_8"/>
    <property type="match status" value="1"/>
</dbReference>
<dbReference type="RefSeq" id="WP_160900827.1">
    <property type="nucleotide sequence ID" value="NZ_CP102850.1"/>
</dbReference>
<feature type="chain" id="PRO_5027113101" evidence="1">
    <location>
        <begin position="27"/>
        <end position="428"/>
    </location>
</feature>
<comment type="caution">
    <text evidence="2">The sequence shown here is derived from an EMBL/GenBank/DDBJ whole genome shotgun (WGS) entry which is preliminary data.</text>
</comment>
<dbReference type="Proteomes" id="UP000475545">
    <property type="component" value="Unassembled WGS sequence"/>
</dbReference>
<dbReference type="EMBL" id="WMBR01000001">
    <property type="protein sequence ID" value="MXP20721.1"/>
    <property type="molecule type" value="Genomic_DNA"/>
</dbReference>
<name>A0A6L7GNG0_9ACTN</name>
<dbReference type="InterPro" id="IPR006059">
    <property type="entry name" value="SBP"/>
</dbReference>
<dbReference type="Gene3D" id="3.40.190.10">
    <property type="entry name" value="Periplasmic binding protein-like II"/>
    <property type="match status" value="1"/>
</dbReference>
<proteinExistence type="predicted"/>
<reference evidence="2 3" key="1">
    <citation type="submission" date="2019-11" db="EMBL/GenBank/DDBJ databases">
        <title>Gordonia sp. nov., a novel actinobacterium isolated from mangrove soil in Hainan.</title>
        <authorList>
            <person name="Huang X."/>
            <person name="Xie Y."/>
            <person name="Chu X."/>
            <person name="Xiao K."/>
        </authorList>
    </citation>
    <scope>NUCLEOTIDE SEQUENCE [LARGE SCALE GENOMIC DNA]</scope>
    <source>
        <strain evidence="2 3">HNM0687</strain>
    </source>
</reference>
<gene>
    <name evidence="2" type="ORF">GIY30_05030</name>
</gene>
<evidence type="ECO:0000313" key="3">
    <source>
        <dbReference type="Proteomes" id="UP000475545"/>
    </source>
</evidence>
<dbReference type="PROSITE" id="PS51257">
    <property type="entry name" value="PROKAR_LIPOPROTEIN"/>
    <property type="match status" value="1"/>
</dbReference>
<protein>
    <submittedName>
        <fullName evidence="2">Extracellular solute-binding protein</fullName>
    </submittedName>
</protein>
<sequence length="428" mass="46512">MQRKSKLRSRTAALGATAVVVGGLIAACGGGDQGQSTLGKDDTLTITTFGDFGYADAIDQWNSDPDSPFQVEETRISQWDTWKQTLTSNLQAGTGLTDIVAIEGDAMPQFLTDGASEQFVDLTDPSLDDRWVSYKYEDGQTADGKQIGYPTDAGPEAICYRADLFRQAGFPSDRDSVAQMFGTWDSYFDYGEQFVQQVPTSKWYDSSGSIAQAMLNQVEYPFQTSDNDVDVDNPGLKDVYTTVAEYSPTLSTRAVQWSDDWKSNFTNNGFATMPCPGWMFANIKESAPSVTGWDIANVFPGGGGNWGGSFLAVPVQSQHHEQAQQFANWLTDTQQQVSAFNVAGAYPANLAAEEQLSATNTPDPYFSDAPTSQILADRAQAVPVGVPYKGDKYSDILGLLQSAIQRVDEGQSPEASWQTFTQAVGNLD</sequence>
<dbReference type="AlphaFoldDB" id="A0A6L7GNG0"/>
<evidence type="ECO:0000313" key="2">
    <source>
        <dbReference type="EMBL" id="MXP20721.1"/>
    </source>
</evidence>
<keyword evidence="1" id="KW-0732">Signal</keyword>
<evidence type="ECO:0000256" key="1">
    <source>
        <dbReference type="SAM" id="SignalP"/>
    </source>
</evidence>